<feature type="transmembrane region" description="Helical" evidence="7">
    <location>
        <begin position="439"/>
        <end position="463"/>
    </location>
</feature>
<feature type="domain" description="UspA" evidence="8">
    <location>
        <begin position="660"/>
        <end position="785"/>
    </location>
</feature>
<evidence type="ECO:0000256" key="6">
    <source>
        <dbReference type="SAM" id="MobiDB-lite"/>
    </source>
</evidence>
<feature type="transmembrane region" description="Helical" evidence="7">
    <location>
        <begin position="169"/>
        <end position="188"/>
    </location>
</feature>
<dbReference type="Proteomes" id="UP001430455">
    <property type="component" value="Unassembled WGS sequence"/>
</dbReference>
<protein>
    <submittedName>
        <fullName evidence="9">Amino acid permease</fullName>
    </submittedName>
</protein>
<reference evidence="9 10" key="1">
    <citation type="submission" date="2021-06" db="EMBL/GenBank/DDBJ databases">
        <title>Halomicroarcula sp. a new haloarchaeum isolated from saline soil.</title>
        <authorList>
            <person name="Duran-Viseras A."/>
            <person name="Sanchez-Porro C."/>
            <person name="Ventosa A."/>
        </authorList>
    </citation>
    <scope>NUCLEOTIDE SEQUENCE [LARGE SCALE GENOMIC DNA]</scope>
    <source>
        <strain evidence="9 10">F27</strain>
    </source>
</reference>
<organism evidence="9 10">
    <name type="scientific">Haloarcula nitratireducens</name>
    <dbReference type="NCBI Taxonomy" id="2487749"/>
    <lineage>
        <taxon>Archaea</taxon>
        <taxon>Methanobacteriati</taxon>
        <taxon>Methanobacteriota</taxon>
        <taxon>Stenosarchaea group</taxon>
        <taxon>Halobacteria</taxon>
        <taxon>Halobacteriales</taxon>
        <taxon>Haloarculaceae</taxon>
        <taxon>Haloarcula</taxon>
    </lineage>
</organism>
<comment type="subcellular location">
    <subcellularLocation>
        <location evidence="1">Cell membrane</location>
        <topology evidence="1">Multi-pass membrane protein</topology>
    </subcellularLocation>
</comment>
<dbReference type="EMBL" id="RKLT01000002">
    <property type="protein sequence ID" value="MBX0294913.1"/>
    <property type="molecule type" value="Genomic_DNA"/>
</dbReference>
<gene>
    <name evidence="9" type="ORF">EGH23_08490</name>
</gene>
<evidence type="ECO:0000313" key="10">
    <source>
        <dbReference type="Proteomes" id="UP001430455"/>
    </source>
</evidence>
<dbReference type="CDD" id="cd00293">
    <property type="entry name" value="USP-like"/>
    <property type="match status" value="1"/>
</dbReference>
<evidence type="ECO:0000256" key="3">
    <source>
        <dbReference type="ARBA" id="ARBA00022692"/>
    </source>
</evidence>
<feature type="transmembrane region" description="Helical" evidence="7">
    <location>
        <begin position="469"/>
        <end position="488"/>
    </location>
</feature>
<dbReference type="Gene3D" id="3.40.50.620">
    <property type="entry name" value="HUPs"/>
    <property type="match status" value="2"/>
</dbReference>
<comment type="caution">
    <text evidence="9">The sequence shown here is derived from an EMBL/GenBank/DDBJ whole genome shotgun (WGS) entry which is preliminary data.</text>
</comment>
<keyword evidence="3 7" id="KW-0812">Transmembrane</keyword>
<dbReference type="Pfam" id="PF00582">
    <property type="entry name" value="Usp"/>
    <property type="match status" value="2"/>
</dbReference>
<feature type="transmembrane region" description="Helical" evidence="7">
    <location>
        <begin position="366"/>
        <end position="387"/>
    </location>
</feature>
<dbReference type="InterPro" id="IPR014729">
    <property type="entry name" value="Rossmann-like_a/b/a_fold"/>
</dbReference>
<feature type="compositionally biased region" description="Polar residues" evidence="6">
    <location>
        <begin position="1"/>
        <end position="11"/>
    </location>
</feature>
<dbReference type="PANTHER" id="PTHR42770:SF11">
    <property type="entry name" value="INNER MEMBRANE TRANSPORT PROTEIN YBAT"/>
    <property type="match status" value="1"/>
</dbReference>
<dbReference type="InterPro" id="IPR002293">
    <property type="entry name" value="AA/rel_permease1"/>
</dbReference>
<feature type="transmembrane region" description="Helical" evidence="7">
    <location>
        <begin position="101"/>
        <end position="122"/>
    </location>
</feature>
<dbReference type="GO" id="GO:0005886">
    <property type="term" value="C:plasma membrane"/>
    <property type="evidence" value="ECO:0007669"/>
    <property type="project" value="UniProtKB-SubCell"/>
</dbReference>
<evidence type="ECO:0000256" key="7">
    <source>
        <dbReference type="SAM" id="Phobius"/>
    </source>
</evidence>
<dbReference type="RefSeq" id="WP_220579570.1">
    <property type="nucleotide sequence ID" value="NZ_RKLT01000002.1"/>
</dbReference>
<feature type="transmembrane region" description="Helical" evidence="7">
    <location>
        <begin position="57"/>
        <end position="80"/>
    </location>
</feature>
<name>A0AAW4PBF1_9EURY</name>
<dbReference type="AlphaFoldDB" id="A0AAW4PBF1"/>
<sequence length="801" mass="85267">MDETANASENNPPDHDISEEEDRSMGFWSAAAIGVGTMIAAGIFVLSGLAVSNVGTAAIVSFLLAAFIASLTAASYAEFASVYPESGGGYVYVAKTIPSEITYIMGWTMILGYPASAAFYLGSFSKWFYEFLYDPLSIPGAIPYWVFGLIILGLLVALNMAGAEEAGQFQIVVTALKVVLIGIFLFGVFQAFDPQAVTTSFANNIGDFAQLGVTSALVFITFFGFSAIATDAEEIKDPGETIPKSIYFSMAFVSVIYTLVVIAIVIAVNNQQFLTFLGSQVNLGNLGPAEYVANHGELAMGLAAEYFLGPVGFYIIIAGALVSMLSAANATILAGSRVKLALARNGHLPPSFADTHDSWGTPYKSVLLTGTIITIFLGLFTVVFFDVPGAVGPETIPLGAEFGLEGLANFANILLIFGLSIVNLALIRSRQRFPDIERGFEVPFVPWVPALAVVGNLALGANIVVQSPVIAGLALLAELVGVALWFVIRRAGPSEERLESETPTALAETTRGDHDYQLVVPVANEANVEQLMRTATDLVADRDAELLVMNAVTLPPQTPYAEGRDRVEEGRPVVNRALDIAKETDTPASGTVKLTHDPTDAILNTVEQYGSDGVLMGWGGNRSSARDVVLGSTVDEVAEEADADVFVEKVGTGDSDGKVDSILLPWTDSTHGDLAAETAAAIARTTGASIDVVRVLSEEDRADSEAKLSEAEATLSERNEEFDHTTLDFETRTIESDDVEDTLVEAAEDHDLTAMAAEKEGILQRFVFGSVPEAVADRIDGTTLVAQRNVGADSRLKRLFT</sequence>
<evidence type="ECO:0000256" key="5">
    <source>
        <dbReference type="ARBA" id="ARBA00023136"/>
    </source>
</evidence>
<dbReference type="GO" id="GO:0022857">
    <property type="term" value="F:transmembrane transporter activity"/>
    <property type="evidence" value="ECO:0007669"/>
    <property type="project" value="InterPro"/>
</dbReference>
<keyword evidence="2" id="KW-1003">Cell membrane</keyword>
<accession>A0AAW4PBF1</accession>
<dbReference type="Gene3D" id="1.20.1740.10">
    <property type="entry name" value="Amino acid/polyamine transporter I"/>
    <property type="match status" value="1"/>
</dbReference>
<keyword evidence="10" id="KW-1185">Reference proteome</keyword>
<evidence type="ECO:0000313" key="9">
    <source>
        <dbReference type="EMBL" id="MBX0294913.1"/>
    </source>
</evidence>
<feature type="transmembrane region" description="Helical" evidence="7">
    <location>
        <begin position="208"/>
        <end position="225"/>
    </location>
</feature>
<feature type="transmembrane region" description="Helical" evidence="7">
    <location>
        <begin position="246"/>
        <end position="268"/>
    </location>
</feature>
<feature type="transmembrane region" description="Helical" evidence="7">
    <location>
        <begin position="142"/>
        <end position="162"/>
    </location>
</feature>
<dbReference type="PANTHER" id="PTHR42770">
    <property type="entry name" value="AMINO ACID TRANSPORTER-RELATED"/>
    <property type="match status" value="1"/>
</dbReference>
<proteinExistence type="predicted"/>
<feature type="transmembrane region" description="Helical" evidence="7">
    <location>
        <begin position="27"/>
        <end position="51"/>
    </location>
</feature>
<evidence type="ECO:0000256" key="2">
    <source>
        <dbReference type="ARBA" id="ARBA00022475"/>
    </source>
</evidence>
<feature type="transmembrane region" description="Helical" evidence="7">
    <location>
        <begin position="311"/>
        <end position="334"/>
    </location>
</feature>
<dbReference type="InterPro" id="IPR006016">
    <property type="entry name" value="UspA"/>
</dbReference>
<feature type="transmembrane region" description="Helical" evidence="7">
    <location>
        <begin position="407"/>
        <end position="427"/>
    </location>
</feature>
<keyword evidence="4 7" id="KW-1133">Transmembrane helix</keyword>
<dbReference type="SUPFAM" id="SSF52402">
    <property type="entry name" value="Adenine nucleotide alpha hydrolases-like"/>
    <property type="match status" value="2"/>
</dbReference>
<dbReference type="Pfam" id="PF13520">
    <property type="entry name" value="AA_permease_2"/>
    <property type="match status" value="1"/>
</dbReference>
<keyword evidence="5 7" id="KW-0472">Membrane</keyword>
<feature type="domain" description="UspA" evidence="8">
    <location>
        <begin position="518"/>
        <end position="647"/>
    </location>
</feature>
<dbReference type="InterPro" id="IPR050367">
    <property type="entry name" value="APC_superfamily"/>
</dbReference>
<feature type="region of interest" description="Disordered" evidence="6">
    <location>
        <begin position="1"/>
        <end position="20"/>
    </location>
</feature>
<evidence type="ECO:0000256" key="1">
    <source>
        <dbReference type="ARBA" id="ARBA00004651"/>
    </source>
</evidence>
<evidence type="ECO:0000259" key="8">
    <source>
        <dbReference type="Pfam" id="PF00582"/>
    </source>
</evidence>
<evidence type="ECO:0000256" key="4">
    <source>
        <dbReference type="ARBA" id="ARBA00022989"/>
    </source>
</evidence>